<dbReference type="AlphaFoldDB" id="A0A6J1MA21"/>
<gene>
    <name evidence="3" type="primary">LOC111604404</name>
</gene>
<keyword evidence="1" id="KW-0472">Membrane</keyword>
<keyword evidence="1" id="KW-0812">Transmembrane</keyword>
<feature type="transmembrane region" description="Helical" evidence="1">
    <location>
        <begin position="85"/>
        <end position="106"/>
    </location>
</feature>
<evidence type="ECO:0000256" key="1">
    <source>
        <dbReference type="SAM" id="Phobius"/>
    </source>
</evidence>
<dbReference type="GeneID" id="111604404"/>
<feature type="transmembrane region" description="Helical" evidence="1">
    <location>
        <begin position="112"/>
        <end position="132"/>
    </location>
</feature>
<keyword evidence="2" id="KW-1185">Reference proteome</keyword>
<dbReference type="OrthoDB" id="7858864at2759"/>
<protein>
    <submittedName>
        <fullName evidence="3">Uncharacterized protein LOC111604404</fullName>
    </submittedName>
</protein>
<evidence type="ECO:0000313" key="3">
    <source>
        <dbReference type="RefSeq" id="XP_023178224.2"/>
    </source>
</evidence>
<dbReference type="RefSeq" id="XP_023178224.2">
    <property type="nucleotide sequence ID" value="XM_023322456.2"/>
</dbReference>
<dbReference type="Proteomes" id="UP000504633">
    <property type="component" value="Unplaced"/>
</dbReference>
<sequence>MFRSTRCCGCMSLLKGCYLIALITFIYSVLTIKFVLIFHSEPKIRNQKSAENNSFLCLVVPELILFIPSSAIILYGLFRKKCLAFIYAFIVSTHIVYFIVMFAITAVGGTNIIVNEAGLYIHLFWVFCLLRFGKF</sequence>
<feature type="transmembrane region" description="Helical" evidence="1">
    <location>
        <begin position="58"/>
        <end position="78"/>
    </location>
</feature>
<reference evidence="3" key="1">
    <citation type="submission" date="2025-08" db="UniProtKB">
        <authorList>
            <consortium name="RefSeq"/>
        </authorList>
    </citation>
    <scope>IDENTIFICATION</scope>
    <source>
        <strain evidence="3">15085-1641.00</strain>
        <tissue evidence="3">Whole body</tissue>
    </source>
</reference>
<organism evidence="2 3">
    <name type="scientific">Drosophila hydei</name>
    <name type="common">Fruit fly</name>
    <dbReference type="NCBI Taxonomy" id="7224"/>
    <lineage>
        <taxon>Eukaryota</taxon>
        <taxon>Metazoa</taxon>
        <taxon>Ecdysozoa</taxon>
        <taxon>Arthropoda</taxon>
        <taxon>Hexapoda</taxon>
        <taxon>Insecta</taxon>
        <taxon>Pterygota</taxon>
        <taxon>Neoptera</taxon>
        <taxon>Endopterygota</taxon>
        <taxon>Diptera</taxon>
        <taxon>Brachycera</taxon>
        <taxon>Muscomorpha</taxon>
        <taxon>Ephydroidea</taxon>
        <taxon>Drosophilidae</taxon>
        <taxon>Drosophila</taxon>
    </lineage>
</organism>
<dbReference type="KEGG" id="dhe:111604404"/>
<dbReference type="OMA" id="VSTHIVY"/>
<accession>A0A6J1MA21</accession>
<keyword evidence="1" id="KW-1133">Transmembrane helix</keyword>
<name>A0A6J1MA21_DROHY</name>
<feature type="transmembrane region" description="Helical" evidence="1">
    <location>
        <begin position="12"/>
        <end position="38"/>
    </location>
</feature>
<proteinExistence type="predicted"/>
<evidence type="ECO:0000313" key="2">
    <source>
        <dbReference type="Proteomes" id="UP000504633"/>
    </source>
</evidence>